<gene>
    <name evidence="4" type="ORF">A3196_06635</name>
</gene>
<feature type="transmembrane region" description="Helical" evidence="1">
    <location>
        <begin position="270"/>
        <end position="288"/>
    </location>
</feature>
<evidence type="ECO:0000259" key="3">
    <source>
        <dbReference type="PROSITE" id="PS50885"/>
    </source>
</evidence>
<dbReference type="CDD" id="cd06225">
    <property type="entry name" value="HAMP"/>
    <property type="match status" value="1"/>
</dbReference>
<feature type="domain" description="PAS" evidence="2">
    <location>
        <begin position="339"/>
        <end position="381"/>
    </location>
</feature>
<feature type="transmembrane region" description="Helical" evidence="1">
    <location>
        <begin position="12"/>
        <end position="34"/>
    </location>
</feature>
<dbReference type="GO" id="GO:0007165">
    <property type="term" value="P:signal transduction"/>
    <property type="evidence" value="ECO:0007669"/>
    <property type="project" value="InterPro"/>
</dbReference>
<dbReference type="EMBL" id="LVJZ01000003">
    <property type="protein sequence ID" value="ODB96465.1"/>
    <property type="molecule type" value="Genomic_DNA"/>
</dbReference>
<dbReference type="SMART" id="SM00091">
    <property type="entry name" value="PAS"/>
    <property type="match status" value="1"/>
</dbReference>
<dbReference type="CDD" id="cd22890">
    <property type="entry name" value="ChiS-DBD"/>
    <property type="match status" value="1"/>
</dbReference>
<dbReference type="InterPro" id="IPR035965">
    <property type="entry name" value="PAS-like_dom_sf"/>
</dbReference>
<keyword evidence="1" id="KW-0812">Transmembrane</keyword>
<keyword evidence="1" id="KW-0472">Membrane</keyword>
<dbReference type="InterPro" id="IPR000014">
    <property type="entry name" value="PAS"/>
</dbReference>
<proteinExistence type="predicted"/>
<dbReference type="PROSITE" id="PS50885">
    <property type="entry name" value="HAMP"/>
    <property type="match status" value="1"/>
</dbReference>
<dbReference type="PROSITE" id="PS50112">
    <property type="entry name" value="PAS"/>
    <property type="match status" value="1"/>
</dbReference>
<dbReference type="Pfam" id="PF13426">
    <property type="entry name" value="PAS_9"/>
    <property type="match status" value="1"/>
</dbReference>
<evidence type="ECO:0000259" key="2">
    <source>
        <dbReference type="PROSITE" id="PS50112"/>
    </source>
</evidence>
<evidence type="ECO:0000256" key="1">
    <source>
        <dbReference type="SAM" id="Phobius"/>
    </source>
</evidence>
<dbReference type="NCBIfam" id="TIGR00229">
    <property type="entry name" value="sensory_box"/>
    <property type="match status" value="1"/>
</dbReference>
<evidence type="ECO:0000313" key="4">
    <source>
        <dbReference type="EMBL" id="ODB96465.1"/>
    </source>
</evidence>
<dbReference type="AlphaFoldDB" id="A0A1E2UPJ2"/>
<dbReference type="GO" id="GO:0016020">
    <property type="term" value="C:membrane"/>
    <property type="evidence" value="ECO:0007669"/>
    <property type="project" value="InterPro"/>
</dbReference>
<dbReference type="Proteomes" id="UP000094849">
    <property type="component" value="Unassembled WGS sequence"/>
</dbReference>
<dbReference type="STRING" id="1818881.A3196_06635"/>
<keyword evidence="5" id="KW-1185">Reference proteome</keyword>
<dbReference type="CDD" id="cd00130">
    <property type="entry name" value="PAS"/>
    <property type="match status" value="1"/>
</dbReference>
<keyword evidence="1" id="KW-1133">Transmembrane helix</keyword>
<organism evidence="4 5">
    <name type="scientific">Candidatus Thiodiazotropha endoloripes</name>
    <dbReference type="NCBI Taxonomy" id="1818881"/>
    <lineage>
        <taxon>Bacteria</taxon>
        <taxon>Pseudomonadati</taxon>
        <taxon>Pseudomonadota</taxon>
        <taxon>Gammaproteobacteria</taxon>
        <taxon>Chromatiales</taxon>
        <taxon>Sedimenticolaceae</taxon>
        <taxon>Candidatus Thiodiazotropha</taxon>
    </lineage>
</organism>
<name>A0A1E2UPJ2_9GAMM</name>
<feature type="domain" description="HAMP" evidence="3">
    <location>
        <begin position="289"/>
        <end position="341"/>
    </location>
</feature>
<protein>
    <recommendedName>
        <fullName evidence="6">PAS domain-containing protein</fullName>
    </recommendedName>
</protein>
<comment type="caution">
    <text evidence="4">The sequence shown here is derived from an EMBL/GenBank/DDBJ whole genome shotgun (WGS) entry which is preliminary data.</text>
</comment>
<accession>A0A1E2UPJ2</accession>
<reference evidence="4 5" key="1">
    <citation type="submission" date="2016-03" db="EMBL/GenBank/DDBJ databases">
        <title>Chemosynthetic sulphur-oxidizing symbionts of marine invertebrate animals are capable of nitrogen fixation.</title>
        <authorList>
            <person name="Petersen J.M."/>
            <person name="Kemper A."/>
            <person name="Gruber-Vodicka H."/>
            <person name="Cardini U."/>
            <person name="Geest Mvander."/>
            <person name="Kleiner M."/>
            <person name="Bulgheresi S."/>
            <person name="Fussmann M."/>
            <person name="Herbold C."/>
            <person name="Seah B.K.B."/>
            <person name="Antony C.Paul."/>
            <person name="Liu D."/>
            <person name="Belitz A."/>
            <person name="Weber M."/>
        </authorList>
    </citation>
    <scope>NUCLEOTIDE SEQUENCE [LARGE SCALE GENOMIC DNA]</scope>
    <source>
        <strain evidence="4">G_D</strain>
    </source>
</reference>
<evidence type="ECO:0008006" key="6">
    <source>
        <dbReference type="Google" id="ProtNLM"/>
    </source>
</evidence>
<dbReference type="SUPFAM" id="SSF55785">
    <property type="entry name" value="PYP-like sensor domain (PAS domain)"/>
    <property type="match status" value="1"/>
</dbReference>
<sequence>MRIERLSIKTLTVSIYAMVGISSVLLSLLAGYYFKQSALDAQIKSLSRVMEVAAQEVIRKISEHNFELGMKLGHNPQLINVLKQPHDKELLPRIVEILNDPFINGFPGFAEINLVKLRLYTPDLELLAQSESGEKRLDNHLPSYLAAKIAQRKKIDRLKAIDALWHSPVGSLFSTLVPVGGLRAVGYLEVVVDPSFNLPDISRITKTPVKIFTITGSHLDTEMTVEDEIHLPVTYTLHTSAGRPVFRIVGYEDVSVLLEEMEFTQMVTSGGYILITLSILSLALWLFYRFLFVPMDRLVDGMQQMTDWNQDFHVNKRGLREFATLANGFEKMAGQIRVRNSELERLLDLDESAILCFGEDGEAIYFNRAALKLFHYSQEEIGQLDLDDLFPGAETISDLAQHALPDQVQHQQLECLAKNGRQFVADAAINPVKLSDGIRQTIVMQPISGDEGEKLTELLVNSMEQNEQRLKAVEASLESILEIARVSPSDLAGSDTDASLNKGVDRDTEKQLLKERVVLVMHAALSCWEHDLGKNKLALAEESGIWPVYIDKSTPTTRTLDRYLHIESCPNNPRSNRVIATAEFVLQCVNRKVTPQRTQLQQALDELRLLLSGLNDKR</sequence>
<dbReference type="Gene3D" id="3.30.450.20">
    <property type="entry name" value="PAS domain"/>
    <property type="match status" value="1"/>
</dbReference>
<dbReference type="InterPro" id="IPR003660">
    <property type="entry name" value="HAMP_dom"/>
</dbReference>
<dbReference type="Gene3D" id="6.10.340.10">
    <property type="match status" value="1"/>
</dbReference>
<evidence type="ECO:0000313" key="5">
    <source>
        <dbReference type="Proteomes" id="UP000094849"/>
    </source>
</evidence>